<dbReference type="Pfam" id="PF00379">
    <property type="entry name" value="Chitin_bind_4"/>
    <property type="match status" value="2"/>
</dbReference>
<evidence type="ECO:0000256" key="3">
    <source>
        <dbReference type="SAM" id="SignalP"/>
    </source>
</evidence>
<dbReference type="GO" id="GO:0042302">
    <property type="term" value="F:structural constituent of cuticle"/>
    <property type="evidence" value="ECO:0007669"/>
    <property type="project" value="UniProtKB-UniRule"/>
</dbReference>
<evidence type="ECO:0000313" key="5">
    <source>
        <dbReference type="Proteomes" id="UP001153954"/>
    </source>
</evidence>
<sequence length="200" mass="22307">MTCQWLRISIIILSLLVTSLFAQTQSGNEPISNNVNGSYKWAYETANEVIPGEREYLQDGGQDIDQKAQIAEDGYSYKAPDGSTTNITYVPDENAFQPRISFIILSLLVTSLYAQPERENAPKPNNVDDSYHWAYETANEVVAREKLFLTEGAKEIGQDAQVAEDGYSYKAKDGSSINITYVPDENAFQPRVSTGLKNDF</sequence>
<keyword evidence="2" id="KW-0193">Cuticle</keyword>
<evidence type="ECO:0000313" key="4">
    <source>
        <dbReference type="EMBL" id="CAH2107384.1"/>
    </source>
</evidence>
<dbReference type="InterPro" id="IPR000618">
    <property type="entry name" value="Insect_cuticle"/>
</dbReference>
<feature type="signal peptide" evidence="3">
    <location>
        <begin position="1"/>
        <end position="22"/>
    </location>
</feature>
<comment type="caution">
    <text evidence="4">The sequence shown here is derived from an EMBL/GenBank/DDBJ whole genome shotgun (WGS) entry which is preliminary data.</text>
</comment>
<keyword evidence="5" id="KW-1185">Reference proteome</keyword>
<protein>
    <submittedName>
        <fullName evidence="4">Uncharacterized protein</fullName>
    </submittedName>
</protein>
<proteinExistence type="predicted"/>
<dbReference type="EMBL" id="CAKOGL010000030">
    <property type="protein sequence ID" value="CAH2107384.1"/>
    <property type="molecule type" value="Genomic_DNA"/>
</dbReference>
<reference evidence="4" key="1">
    <citation type="submission" date="2022-03" db="EMBL/GenBank/DDBJ databases">
        <authorList>
            <person name="Tunstrom K."/>
        </authorList>
    </citation>
    <scope>NUCLEOTIDE SEQUENCE</scope>
</reference>
<name>A0AAU9V7D7_EUPED</name>
<organism evidence="4 5">
    <name type="scientific">Euphydryas editha</name>
    <name type="common">Edith's checkerspot</name>
    <dbReference type="NCBI Taxonomy" id="104508"/>
    <lineage>
        <taxon>Eukaryota</taxon>
        <taxon>Metazoa</taxon>
        <taxon>Ecdysozoa</taxon>
        <taxon>Arthropoda</taxon>
        <taxon>Hexapoda</taxon>
        <taxon>Insecta</taxon>
        <taxon>Pterygota</taxon>
        <taxon>Neoptera</taxon>
        <taxon>Endopterygota</taxon>
        <taxon>Lepidoptera</taxon>
        <taxon>Glossata</taxon>
        <taxon>Ditrysia</taxon>
        <taxon>Papilionoidea</taxon>
        <taxon>Nymphalidae</taxon>
        <taxon>Nymphalinae</taxon>
        <taxon>Euphydryas</taxon>
    </lineage>
</organism>
<accession>A0AAU9V7D7</accession>
<dbReference type="Proteomes" id="UP001153954">
    <property type="component" value="Unassembled WGS sequence"/>
</dbReference>
<keyword evidence="1 3" id="KW-0732">Signal</keyword>
<evidence type="ECO:0000256" key="2">
    <source>
        <dbReference type="PROSITE-ProRule" id="PRU00497"/>
    </source>
</evidence>
<evidence type="ECO:0000256" key="1">
    <source>
        <dbReference type="ARBA" id="ARBA00022729"/>
    </source>
</evidence>
<feature type="chain" id="PRO_5043381495" evidence="3">
    <location>
        <begin position="23"/>
        <end position="200"/>
    </location>
</feature>
<gene>
    <name evidence="4" type="ORF">EEDITHA_LOCUS21426</name>
</gene>
<dbReference type="PROSITE" id="PS51155">
    <property type="entry name" value="CHIT_BIND_RR_2"/>
    <property type="match status" value="2"/>
</dbReference>
<dbReference type="AlphaFoldDB" id="A0AAU9V7D7"/>